<feature type="domain" description="Aldehyde dehydrogenase" evidence="2">
    <location>
        <begin position="15"/>
        <end position="481"/>
    </location>
</feature>
<dbReference type="OrthoDB" id="9762913at2"/>
<keyword evidence="4" id="KW-1185">Reference proteome</keyword>
<dbReference type="Gene3D" id="3.40.605.10">
    <property type="entry name" value="Aldehyde Dehydrogenase, Chain A, domain 1"/>
    <property type="match status" value="1"/>
</dbReference>
<dbReference type="InterPro" id="IPR016161">
    <property type="entry name" value="Ald_DH/histidinol_DH"/>
</dbReference>
<dbReference type="InterPro" id="IPR016162">
    <property type="entry name" value="Ald_DH_N"/>
</dbReference>
<evidence type="ECO:0000313" key="4">
    <source>
        <dbReference type="Proteomes" id="UP000425916"/>
    </source>
</evidence>
<dbReference type="GO" id="GO:0004491">
    <property type="term" value="F:methylmalonate-semialdehyde dehydrogenase (acylating, NAD) activity"/>
    <property type="evidence" value="ECO:0007669"/>
    <property type="project" value="InterPro"/>
</dbReference>
<organism evidence="3 4">
    <name type="scientific">Neomoorella glycerini</name>
    <dbReference type="NCBI Taxonomy" id="55779"/>
    <lineage>
        <taxon>Bacteria</taxon>
        <taxon>Bacillati</taxon>
        <taxon>Bacillota</taxon>
        <taxon>Clostridia</taxon>
        <taxon>Neomoorellales</taxon>
        <taxon>Neomoorellaceae</taxon>
        <taxon>Neomoorella</taxon>
    </lineage>
</organism>
<evidence type="ECO:0000256" key="1">
    <source>
        <dbReference type="ARBA" id="ARBA00023002"/>
    </source>
</evidence>
<proteinExistence type="predicted"/>
<dbReference type="GO" id="GO:0006574">
    <property type="term" value="P:L-valine catabolic process"/>
    <property type="evidence" value="ECO:0007669"/>
    <property type="project" value="TreeGrafter"/>
</dbReference>
<dbReference type="EMBL" id="CP046244">
    <property type="protein sequence ID" value="QGP93132.1"/>
    <property type="molecule type" value="Genomic_DNA"/>
</dbReference>
<dbReference type="Proteomes" id="UP000425916">
    <property type="component" value="Chromosome"/>
</dbReference>
<dbReference type="GO" id="GO:0006210">
    <property type="term" value="P:thymine catabolic process"/>
    <property type="evidence" value="ECO:0007669"/>
    <property type="project" value="TreeGrafter"/>
</dbReference>
<dbReference type="PANTHER" id="PTHR43866">
    <property type="entry name" value="MALONATE-SEMIALDEHYDE DEHYDROGENASE"/>
    <property type="match status" value="1"/>
</dbReference>
<accession>A0A6I5ZSY6</accession>
<dbReference type="RefSeq" id="WP_156274349.1">
    <property type="nucleotide sequence ID" value="NZ_CP046244.1"/>
</dbReference>
<keyword evidence="1 3" id="KW-0560">Oxidoreductase</keyword>
<evidence type="ECO:0000313" key="3">
    <source>
        <dbReference type="EMBL" id="QGP93132.1"/>
    </source>
</evidence>
<dbReference type="Pfam" id="PF00171">
    <property type="entry name" value="Aldedh"/>
    <property type="match status" value="1"/>
</dbReference>
<reference evidence="3 4" key="1">
    <citation type="submission" date="2019-11" db="EMBL/GenBank/DDBJ databases">
        <title>Genome sequence of Moorella glycerini DSM11254.</title>
        <authorList>
            <person name="Poehlein A."/>
            <person name="Boeer T."/>
            <person name="Daniel R."/>
        </authorList>
    </citation>
    <scope>NUCLEOTIDE SEQUENCE [LARGE SCALE GENOMIC DNA]</scope>
    <source>
        <strain evidence="3 4">DSM 11254</strain>
    </source>
</reference>
<dbReference type="PANTHER" id="PTHR43866:SF4">
    <property type="entry name" value="MALONATE-SEMIALDEHYDE DEHYDROGENASE"/>
    <property type="match status" value="1"/>
</dbReference>
<dbReference type="InterPro" id="IPR016163">
    <property type="entry name" value="Ald_DH_C"/>
</dbReference>
<dbReference type="SUPFAM" id="SSF53720">
    <property type="entry name" value="ALDH-like"/>
    <property type="match status" value="1"/>
</dbReference>
<dbReference type="InterPro" id="IPR010061">
    <property type="entry name" value="MeMal-semiAld_DH"/>
</dbReference>
<dbReference type="CDD" id="cd07085">
    <property type="entry name" value="ALDH_F6_MMSDH"/>
    <property type="match status" value="1"/>
</dbReference>
<dbReference type="FunFam" id="3.40.309.10:FF:000002">
    <property type="entry name" value="Methylmalonate-semialdehyde dehydrogenase (Acylating)"/>
    <property type="match status" value="1"/>
</dbReference>
<sequence>MVEVKRLGYCVNGEWKQSKTTQYMPVTNSSTGEIIAEVPRCTAEEVNEAVEAARAAFPAWSSTPVTERAEIMFRFKVALEAHLEELTLLVATELGKNLDESRGDVLKAIEGVQLACACPILMQGDSLMNVSQGFDTVMYREPLGVFAGIVPFNFPAMIPFGWMLPLCITTGNTFVLKAASLTPLTAMRMLELLHEVGLPRGVVNLITCGRNEVDILLKHPDVRGVSFVGSTSVGRHVYATASAYGKRVQALCEAKNHGLVLRDADLENSARVIVNATFGCAGQRCMALPVVVVEEVVADEFVSYLVKFARERKIGCAYDPETELGPVVSAEHKEFIFNWIAKGIEEGALLILDGRNVVIKGFEGGYFIGPTIFDHVKPGMSIGDYEVFGPVTCIKRVRDFEEGLSLMNANPFGNGATIFTQSGYYAREFVRRTQAGMVGVNVGIPVPIAVFPFAGHKNSFFGDLHVLGKDGVAFYTEAKCVTSRWFDAKMENTRIGTWEGTITRV</sequence>
<dbReference type="AlphaFoldDB" id="A0A6I5ZSY6"/>
<dbReference type="InterPro" id="IPR015590">
    <property type="entry name" value="Aldehyde_DH_dom"/>
</dbReference>
<protein>
    <submittedName>
        <fullName evidence="3">Malonate-semialdehyde dehydrogenase</fullName>
        <ecNumber evidence="3">1.2.1.-</ecNumber>
    </submittedName>
</protein>
<name>A0A6I5ZSY6_9FIRM</name>
<dbReference type="Gene3D" id="3.40.309.10">
    <property type="entry name" value="Aldehyde Dehydrogenase, Chain A, domain 2"/>
    <property type="match status" value="1"/>
</dbReference>
<evidence type="ECO:0000259" key="2">
    <source>
        <dbReference type="Pfam" id="PF00171"/>
    </source>
</evidence>
<dbReference type="NCBIfam" id="TIGR01722">
    <property type="entry name" value="MMSDH"/>
    <property type="match status" value="1"/>
</dbReference>
<gene>
    <name evidence="3" type="primary">iolA</name>
    <name evidence="3" type="ORF">MGLY_25300</name>
</gene>
<dbReference type="EC" id="1.2.1.-" evidence="3"/>